<gene>
    <name evidence="2" type="ORF">AK812_SmicGene18340</name>
</gene>
<feature type="region of interest" description="Disordered" evidence="1">
    <location>
        <begin position="79"/>
        <end position="110"/>
    </location>
</feature>
<protein>
    <submittedName>
        <fullName evidence="2">Uncharacterized protein</fullName>
    </submittedName>
</protein>
<comment type="caution">
    <text evidence="2">The sequence shown here is derived from an EMBL/GenBank/DDBJ whole genome shotgun (WGS) entry which is preliminary data.</text>
</comment>
<reference evidence="2 3" key="1">
    <citation type="submission" date="2016-02" db="EMBL/GenBank/DDBJ databases">
        <title>Genome analysis of coral dinoflagellate symbionts highlights evolutionary adaptations to a symbiotic lifestyle.</title>
        <authorList>
            <person name="Aranda M."/>
            <person name="Li Y."/>
            <person name="Liew Y.J."/>
            <person name="Baumgarten S."/>
            <person name="Simakov O."/>
            <person name="Wilson M."/>
            <person name="Piel J."/>
            <person name="Ashoor H."/>
            <person name="Bougouffa S."/>
            <person name="Bajic V.B."/>
            <person name="Ryu T."/>
            <person name="Ravasi T."/>
            <person name="Bayer T."/>
            <person name="Micklem G."/>
            <person name="Kim H."/>
            <person name="Bhak J."/>
            <person name="Lajeunesse T.C."/>
            <person name="Voolstra C.R."/>
        </authorList>
    </citation>
    <scope>NUCLEOTIDE SEQUENCE [LARGE SCALE GENOMIC DNA]</scope>
    <source>
        <strain evidence="2 3">CCMP2467</strain>
    </source>
</reference>
<proteinExistence type="predicted"/>
<dbReference type="Proteomes" id="UP000186817">
    <property type="component" value="Unassembled WGS sequence"/>
</dbReference>
<evidence type="ECO:0000313" key="3">
    <source>
        <dbReference type="Proteomes" id="UP000186817"/>
    </source>
</evidence>
<dbReference type="EMBL" id="LSRX01000373">
    <property type="protein sequence ID" value="OLP99115.1"/>
    <property type="molecule type" value="Genomic_DNA"/>
</dbReference>
<accession>A0A1Q9DVA3</accession>
<dbReference type="OrthoDB" id="10293204at2759"/>
<evidence type="ECO:0000313" key="2">
    <source>
        <dbReference type="EMBL" id="OLP99115.1"/>
    </source>
</evidence>
<feature type="compositionally biased region" description="Low complexity" evidence="1">
    <location>
        <begin position="79"/>
        <end position="93"/>
    </location>
</feature>
<organism evidence="2 3">
    <name type="scientific">Symbiodinium microadriaticum</name>
    <name type="common">Dinoflagellate</name>
    <name type="synonym">Zooxanthella microadriatica</name>
    <dbReference type="NCBI Taxonomy" id="2951"/>
    <lineage>
        <taxon>Eukaryota</taxon>
        <taxon>Sar</taxon>
        <taxon>Alveolata</taxon>
        <taxon>Dinophyceae</taxon>
        <taxon>Suessiales</taxon>
        <taxon>Symbiodiniaceae</taxon>
        <taxon>Symbiodinium</taxon>
    </lineage>
</organism>
<dbReference type="AlphaFoldDB" id="A0A1Q9DVA3"/>
<name>A0A1Q9DVA3_SYMMI</name>
<evidence type="ECO:0000256" key="1">
    <source>
        <dbReference type="SAM" id="MobiDB-lite"/>
    </source>
</evidence>
<sequence length="250" mass="27147">MGFLEATDGDYLNGKFVNFAASYAGDSTQGAYRAHGGSSRSPIRTGRAAEIMQDRVTRIIRDAAGVEGTSTVDVSNVASYGSSSSRTWQGSSYDTQSRSKGFGGSSSSRTWQGSSYNAIQGASKVLELPGSSATEASTLEMDEDVVEGLDFASQFSPLRNREAGEVLQLWRERTLCPDNSWKGVWSFPRSFSTKSSTIDIVFLQNGMIREFLNNYNMGIIVLMVFGMSAEPLNNHNMGMIVFLNSNSVVN</sequence>
<keyword evidence="3" id="KW-1185">Reference proteome</keyword>